<keyword evidence="6" id="KW-1185">Reference proteome</keyword>
<comment type="catalytic activity">
    <reaction evidence="4">
        <text>(S)-ureidoglycolate = urea + glyoxylate</text>
        <dbReference type="Rhea" id="RHEA:11304"/>
        <dbReference type="ChEBI" id="CHEBI:16199"/>
        <dbReference type="ChEBI" id="CHEBI:36655"/>
        <dbReference type="ChEBI" id="CHEBI:57296"/>
        <dbReference type="EC" id="4.3.2.3"/>
    </reaction>
</comment>
<keyword evidence="3" id="KW-0456">Lyase</keyword>
<dbReference type="GO" id="GO:0050385">
    <property type="term" value="F:ureidoglycolate lyase activity"/>
    <property type="evidence" value="ECO:0007669"/>
    <property type="project" value="UniProtKB-EC"/>
</dbReference>
<dbReference type="GO" id="GO:0006144">
    <property type="term" value="P:purine nucleobase metabolic process"/>
    <property type="evidence" value="ECO:0007669"/>
    <property type="project" value="UniProtKB-KW"/>
</dbReference>
<proteinExistence type="predicted"/>
<reference evidence="5" key="1">
    <citation type="submission" date="2019-07" db="EMBL/GenBank/DDBJ databases">
        <title>Hyphodiscus hymeniophilus genome sequencing and assembly.</title>
        <authorList>
            <person name="Kramer G."/>
            <person name="Nodwell J."/>
        </authorList>
    </citation>
    <scope>NUCLEOTIDE SEQUENCE</scope>
    <source>
        <strain evidence="5">ATCC 34498</strain>
    </source>
</reference>
<keyword evidence="2" id="KW-0659">Purine metabolism</keyword>
<dbReference type="Pfam" id="PF04115">
    <property type="entry name" value="Ureidogly_lyase"/>
    <property type="match status" value="1"/>
</dbReference>
<dbReference type="InterPro" id="IPR011051">
    <property type="entry name" value="RmlC_Cupin_sf"/>
</dbReference>
<organism evidence="5 6">
    <name type="scientific">Hyphodiscus hymeniophilus</name>
    <dbReference type="NCBI Taxonomy" id="353542"/>
    <lineage>
        <taxon>Eukaryota</taxon>
        <taxon>Fungi</taxon>
        <taxon>Dikarya</taxon>
        <taxon>Ascomycota</taxon>
        <taxon>Pezizomycotina</taxon>
        <taxon>Leotiomycetes</taxon>
        <taxon>Helotiales</taxon>
        <taxon>Hyphodiscaceae</taxon>
        <taxon>Hyphodiscus</taxon>
    </lineage>
</organism>
<dbReference type="PANTHER" id="PTHR21221">
    <property type="entry name" value="UREIDOGLYCOLATE HYDROLASE"/>
    <property type="match status" value="1"/>
</dbReference>
<evidence type="ECO:0000256" key="3">
    <source>
        <dbReference type="ARBA" id="ARBA00023239"/>
    </source>
</evidence>
<dbReference type="EMBL" id="VNKQ01000014">
    <property type="protein sequence ID" value="KAG0646897.1"/>
    <property type="molecule type" value="Genomic_DNA"/>
</dbReference>
<dbReference type="InterPro" id="IPR047233">
    <property type="entry name" value="UAH_cupin"/>
</dbReference>
<dbReference type="InterPro" id="IPR007247">
    <property type="entry name" value="Ureidogly_lyase"/>
</dbReference>
<evidence type="ECO:0000313" key="5">
    <source>
        <dbReference type="EMBL" id="KAG0646897.1"/>
    </source>
</evidence>
<dbReference type="GO" id="GO:0004848">
    <property type="term" value="F:ureidoglycolate hydrolase activity"/>
    <property type="evidence" value="ECO:0007669"/>
    <property type="project" value="InterPro"/>
</dbReference>
<name>A0A9P6VFJ6_9HELO</name>
<dbReference type="SUPFAM" id="SSF51182">
    <property type="entry name" value="RmlC-like cupins"/>
    <property type="match status" value="1"/>
</dbReference>
<evidence type="ECO:0000313" key="6">
    <source>
        <dbReference type="Proteomes" id="UP000785200"/>
    </source>
</evidence>
<gene>
    <name evidence="5" type="ORF">D0Z07_6209</name>
</gene>
<evidence type="ECO:0000256" key="2">
    <source>
        <dbReference type="ARBA" id="ARBA00022631"/>
    </source>
</evidence>
<evidence type="ECO:0000256" key="1">
    <source>
        <dbReference type="ARBA" id="ARBA00011738"/>
    </source>
</evidence>
<dbReference type="OrthoDB" id="10266039at2759"/>
<dbReference type="CDD" id="cd20298">
    <property type="entry name" value="cupin_UAH"/>
    <property type="match status" value="1"/>
</dbReference>
<dbReference type="PANTHER" id="PTHR21221:SF1">
    <property type="entry name" value="UREIDOGLYCOLATE LYASE"/>
    <property type="match status" value="1"/>
</dbReference>
<dbReference type="Proteomes" id="UP000785200">
    <property type="component" value="Unassembled WGS sequence"/>
</dbReference>
<evidence type="ECO:0000256" key="4">
    <source>
        <dbReference type="ARBA" id="ARBA00047684"/>
    </source>
</evidence>
<dbReference type="InterPro" id="IPR024060">
    <property type="entry name" value="Ureidoglycolate_lyase_dom_sf"/>
</dbReference>
<comment type="subunit">
    <text evidence="1">Homodimer.</text>
</comment>
<dbReference type="GO" id="GO:0000256">
    <property type="term" value="P:allantoin catabolic process"/>
    <property type="evidence" value="ECO:0007669"/>
    <property type="project" value="InterPro"/>
</dbReference>
<protein>
    <submittedName>
        <fullName evidence="5">Ureidoglycolatase</fullName>
    </submittedName>
</protein>
<sequence>MNMFVSAPRSLLPSQDSSIEGLYPIEVIERHPYTTQTFIPLGLSSSEVNDACYLVIVAPTLPPTTADETLPVPYSRANHERLPGRGFPDLQKIRAFIANGSQGVTYGAGTWHAPMVVIGKKAISFVVVQYANGVGIEDCQEVNVDCRSYEWIARIDDGGHGVFSTELSWQIAIRRLWDWCGQSGKAVGEENETARGLVA</sequence>
<accession>A0A9P6VFJ6</accession>
<dbReference type="Gene3D" id="2.60.120.480">
    <property type="entry name" value="Ureidoglycolate hydrolase"/>
    <property type="match status" value="1"/>
</dbReference>
<dbReference type="AlphaFoldDB" id="A0A9P6VFJ6"/>
<comment type="caution">
    <text evidence="5">The sequence shown here is derived from an EMBL/GenBank/DDBJ whole genome shotgun (WGS) entry which is preliminary data.</text>
</comment>